<evidence type="ECO:0000313" key="1">
    <source>
        <dbReference type="EMBL" id="KAK4747663.1"/>
    </source>
</evidence>
<evidence type="ECO:0000313" key="2">
    <source>
        <dbReference type="Proteomes" id="UP001345219"/>
    </source>
</evidence>
<keyword evidence="2" id="KW-1185">Reference proteome</keyword>
<organism evidence="1 2">
    <name type="scientific">Trapa incisa</name>
    <dbReference type="NCBI Taxonomy" id="236973"/>
    <lineage>
        <taxon>Eukaryota</taxon>
        <taxon>Viridiplantae</taxon>
        <taxon>Streptophyta</taxon>
        <taxon>Embryophyta</taxon>
        <taxon>Tracheophyta</taxon>
        <taxon>Spermatophyta</taxon>
        <taxon>Magnoliopsida</taxon>
        <taxon>eudicotyledons</taxon>
        <taxon>Gunneridae</taxon>
        <taxon>Pentapetalae</taxon>
        <taxon>rosids</taxon>
        <taxon>malvids</taxon>
        <taxon>Myrtales</taxon>
        <taxon>Lythraceae</taxon>
        <taxon>Trapa</taxon>
    </lineage>
</organism>
<reference evidence="1 2" key="1">
    <citation type="journal article" date="2023" name="Hortic Res">
        <title>Pangenome of water caltrop reveals structural variations and asymmetric subgenome divergence after allopolyploidization.</title>
        <authorList>
            <person name="Zhang X."/>
            <person name="Chen Y."/>
            <person name="Wang L."/>
            <person name="Yuan Y."/>
            <person name="Fang M."/>
            <person name="Shi L."/>
            <person name="Lu R."/>
            <person name="Comes H.P."/>
            <person name="Ma Y."/>
            <person name="Chen Y."/>
            <person name="Huang G."/>
            <person name="Zhou Y."/>
            <person name="Zheng Z."/>
            <person name="Qiu Y."/>
        </authorList>
    </citation>
    <scope>NUCLEOTIDE SEQUENCE [LARGE SCALE GENOMIC DNA]</scope>
    <source>
        <tissue evidence="1">Roots</tissue>
    </source>
</reference>
<dbReference type="EMBL" id="JAXIOK010000019">
    <property type="protein sequence ID" value="KAK4747663.1"/>
    <property type="molecule type" value="Genomic_DNA"/>
</dbReference>
<dbReference type="Proteomes" id="UP001345219">
    <property type="component" value="Chromosome 12"/>
</dbReference>
<name>A0AAN7GVB2_9MYRT</name>
<accession>A0AAN7GVB2</accession>
<gene>
    <name evidence="1" type="ORF">SAY87_014249</name>
</gene>
<comment type="caution">
    <text evidence="1">The sequence shown here is derived from an EMBL/GenBank/DDBJ whole genome shotgun (WGS) entry which is preliminary data.</text>
</comment>
<dbReference type="AlphaFoldDB" id="A0AAN7GVB2"/>
<sequence>MRKIPFRGFNLQVIRRACFISHGFYVALLDPDSEQSLIPSRMLPLSFRSVAGRVVSLQLDLFTLRLGLGGIFSFNASENRLLLRLLDREGQLTLRGLASCVTNFIIGKISTWEKSVA</sequence>
<protein>
    <submittedName>
        <fullName evidence="1">Uncharacterized protein</fullName>
    </submittedName>
</protein>
<proteinExistence type="predicted"/>